<dbReference type="AlphaFoldDB" id="A0A9N9H604"/>
<evidence type="ECO:0000313" key="2">
    <source>
        <dbReference type="Proteomes" id="UP000789739"/>
    </source>
</evidence>
<gene>
    <name evidence="1" type="ORF">PBRASI_LOCUS10521</name>
</gene>
<name>A0A9N9H604_9GLOM</name>
<proteinExistence type="predicted"/>
<dbReference type="OrthoDB" id="2358744at2759"/>
<keyword evidence="2" id="KW-1185">Reference proteome</keyword>
<protein>
    <submittedName>
        <fullName evidence="1">8368_t:CDS:1</fullName>
    </submittedName>
</protein>
<comment type="caution">
    <text evidence="1">The sequence shown here is derived from an EMBL/GenBank/DDBJ whole genome shotgun (WGS) entry which is preliminary data.</text>
</comment>
<accession>A0A9N9H604</accession>
<organism evidence="1 2">
    <name type="scientific">Paraglomus brasilianum</name>
    <dbReference type="NCBI Taxonomy" id="144538"/>
    <lineage>
        <taxon>Eukaryota</taxon>
        <taxon>Fungi</taxon>
        <taxon>Fungi incertae sedis</taxon>
        <taxon>Mucoromycota</taxon>
        <taxon>Glomeromycotina</taxon>
        <taxon>Glomeromycetes</taxon>
        <taxon>Paraglomerales</taxon>
        <taxon>Paraglomeraceae</taxon>
        <taxon>Paraglomus</taxon>
    </lineage>
</organism>
<sequence length="172" mass="19131">MISRIKNNVNAELCKIHNADIIELELPQIKANGKKGDKIFETIHDIFNAEIVDNKLFIKFDGGLKLEVAYDDSGDRDNAINKFARVQPHCLTTEFTIIVIPDTAFPENSNPGAISTVATLETACPSSAPYIGYLPAGNIITAIQWYKMEWNRHLVLGCGANIDFNDILQVIR</sequence>
<dbReference type="EMBL" id="CAJVPI010003231">
    <property type="protein sequence ID" value="CAG8656050.1"/>
    <property type="molecule type" value="Genomic_DNA"/>
</dbReference>
<dbReference type="Proteomes" id="UP000789739">
    <property type="component" value="Unassembled WGS sequence"/>
</dbReference>
<reference evidence="1" key="1">
    <citation type="submission" date="2021-06" db="EMBL/GenBank/DDBJ databases">
        <authorList>
            <person name="Kallberg Y."/>
            <person name="Tangrot J."/>
            <person name="Rosling A."/>
        </authorList>
    </citation>
    <scope>NUCLEOTIDE SEQUENCE</scope>
    <source>
        <strain evidence="1">BR232B</strain>
    </source>
</reference>
<evidence type="ECO:0000313" key="1">
    <source>
        <dbReference type="EMBL" id="CAG8656050.1"/>
    </source>
</evidence>